<organism evidence="1 2">
    <name type="scientific">Sulfobacillus benefaciens</name>
    <dbReference type="NCBI Taxonomy" id="453960"/>
    <lineage>
        <taxon>Bacteria</taxon>
        <taxon>Bacillati</taxon>
        <taxon>Bacillota</taxon>
        <taxon>Clostridia</taxon>
        <taxon>Eubacteriales</taxon>
        <taxon>Clostridiales Family XVII. Incertae Sedis</taxon>
        <taxon>Sulfobacillus</taxon>
    </lineage>
</organism>
<name>A0A2T2WWA0_9FIRM</name>
<reference evidence="1 2" key="1">
    <citation type="journal article" date="2014" name="BMC Genomics">
        <title>Comparison of environmental and isolate Sulfobacillus genomes reveals diverse carbon, sulfur, nitrogen, and hydrogen metabolisms.</title>
        <authorList>
            <person name="Justice N.B."/>
            <person name="Norman A."/>
            <person name="Brown C.T."/>
            <person name="Singh A."/>
            <person name="Thomas B.C."/>
            <person name="Banfield J.F."/>
        </authorList>
    </citation>
    <scope>NUCLEOTIDE SEQUENCE [LARGE SCALE GENOMIC DNA]</scope>
    <source>
        <strain evidence="1">AMDSBA4</strain>
    </source>
</reference>
<dbReference type="AlphaFoldDB" id="A0A2T2WWA0"/>
<gene>
    <name evidence="1" type="ORF">C7B46_19935</name>
</gene>
<evidence type="ECO:0000313" key="2">
    <source>
        <dbReference type="Proteomes" id="UP000242972"/>
    </source>
</evidence>
<comment type="caution">
    <text evidence="1">The sequence shown here is derived from an EMBL/GenBank/DDBJ whole genome shotgun (WGS) entry which is preliminary data.</text>
</comment>
<accession>A0A2T2WWA0</accession>
<sequence>MPTIDYDQQPWPALFFGFVNPPWASDDLRDAQGRLLHTSLTTPPSPWILTAHQTAGFACLHIVLAGVLVTADPFPLQPLVDQYTGSLLGMWDPVPSWDVLHAYAQDLHQAHLVMPHDTAYQWLQEAFLPVDPPTLFDTSAAWPAAHLWTPPGEPLKPWPHWPTFADLAHDLGAWDRAERAARYPGVSIAQRLQSSTPLVAAVVFENCD</sequence>
<protein>
    <submittedName>
        <fullName evidence="1">Uncharacterized protein</fullName>
    </submittedName>
</protein>
<dbReference type="Proteomes" id="UP000242972">
    <property type="component" value="Unassembled WGS sequence"/>
</dbReference>
<proteinExistence type="predicted"/>
<evidence type="ECO:0000313" key="1">
    <source>
        <dbReference type="EMBL" id="PSR26505.1"/>
    </source>
</evidence>
<dbReference type="EMBL" id="PXYW01000123">
    <property type="protein sequence ID" value="PSR26505.1"/>
    <property type="molecule type" value="Genomic_DNA"/>
</dbReference>